<feature type="domain" description="Bacterial shufflon protein N-terminal" evidence="2">
    <location>
        <begin position="37"/>
        <end position="359"/>
    </location>
</feature>
<reference evidence="3 4" key="1">
    <citation type="submission" date="2018-03" db="EMBL/GenBank/DDBJ databases">
        <title>Blue discolouration in mozzarella cheese caused by Pseudomonas fluorescens.</title>
        <authorList>
            <person name="Chiesa F."/>
            <person name="Dalmasso A."/>
            <person name="Lomonaco S."/>
        </authorList>
    </citation>
    <scope>NUCLEOTIDE SEQUENCE [LARGE SCALE GENOMIC DNA]</scope>
    <source>
        <strain evidence="3 4">11293</strain>
    </source>
</reference>
<organism evidence="3 4">
    <name type="scientific">Pseudomonas fluorescens</name>
    <dbReference type="NCBI Taxonomy" id="294"/>
    <lineage>
        <taxon>Bacteria</taxon>
        <taxon>Pseudomonadati</taxon>
        <taxon>Pseudomonadota</taxon>
        <taxon>Gammaproteobacteria</taxon>
        <taxon>Pseudomonadales</taxon>
        <taxon>Pseudomonadaceae</taxon>
        <taxon>Pseudomonas</taxon>
    </lineage>
</organism>
<evidence type="ECO:0000259" key="2">
    <source>
        <dbReference type="Pfam" id="PF04917"/>
    </source>
</evidence>
<comment type="caution">
    <text evidence="3">The sequence shown here is derived from an EMBL/GenBank/DDBJ whole genome shotgun (WGS) entry which is preliminary data.</text>
</comment>
<sequence length="438" mass="46738">MTSKNKQQGFLSLDMAIGLLVFGVVVTLAMVWQIKQMDAQDYRIAADQQRTISEAQAKYLKDNFNVVLANASATVPVQITVPMLINSNYLPAGFSSTNVFGQTILGLARKPNPNQLEAIVVTTGGQTLPEMGVRAIAENLGGPGGFISTTNPNVIQGIRGGWQVALSNYSITPGPGHTASALFLMDGALANDYLYRNAVPNHPELNTMNTDLGMGNHNINNAGSISASGNVTTGADVTARNVTATANVNAATANVTGETYTGGWFRTRGDTGWYSEKWGGGIYQNSPDWVQVYNDKNFSTGGQLWGGKITSTGKITAYDRIATNEYVSVGGLATEGTACSDRTLIAKSAVGIILSCQKGVWTANNGWEFKLIQGSCQAPYKGSLTCTLGDTSWKSCSLTGALGVGDSEVGYIFRNDSGWFLNTSRLTWPGLFYWSCFK</sequence>
<feature type="transmembrane region" description="Helical" evidence="1">
    <location>
        <begin position="12"/>
        <end position="32"/>
    </location>
</feature>
<evidence type="ECO:0000313" key="3">
    <source>
        <dbReference type="EMBL" id="PRW84941.1"/>
    </source>
</evidence>
<evidence type="ECO:0000256" key="1">
    <source>
        <dbReference type="SAM" id="Phobius"/>
    </source>
</evidence>
<gene>
    <name evidence="3" type="ORF">C7A10_28055</name>
</gene>
<keyword evidence="1" id="KW-0472">Membrane</keyword>
<accession>A0A2T0HPD8</accession>
<protein>
    <submittedName>
        <fullName evidence="3">Shufflon system plasmid conjugative transfer pilus tip adhesin PilV</fullName>
    </submittedName>
</protein>
<proteinExistence type="predicted"/>
<name>A0A2T0HPD8_PSEFL</name>
<evidence type="ECO:0000313" key="4">
    <source>
        <dbReference type="Proteomes" id="UP000239731"/>
    </source>
</evidence>
<dbReference type="EMBL" id="PVUH01000027">
    <property type="protein sequence ID" value="PRW84941.1"/>
    <property type="molecule type" value="Genomic_DNA"/>
</dbReference>
<dbReference type="RefSeq" id="WP_056791284.1">
    <property type="nucleotide sequence ID" value="NZ_PVUH01000027.1"/>
</dbReference>
<dbReference type="Proteomes" id="UP000239731">
    <property type="component" value="Unassembled WGS sequence"/>
</dbReference>
<dbReference type="Pfam" id="PF04917">
    <property type="entry name" value="Shufflon_N"/>
    <property type="match status" value="1"/>
</dbReference>
<keyword evidence="1" id="KW-0812">Transmembrane</keyword>
<dbReference type="InterPro" id="IPR007001">
    <property type="entry name" value="Shufflon_N"/>
</dbReference>
<dbReference type="AlphaFoldDB" id="A0A2T0HPD8"/>
<keyword evidence="1" id="KW-1133">Transmembrane helix</keyword>